<sequence length="590" mass="65556">MFVPRSLKIKRNANNDSKSCAAKKIKSDAEDLQLDEGRDDSTDALVTKEATTSDRPSTEPCPFPSTAGQLAEVCLVGPEQDAKDSDLSEEPVKSFSKTQRWAEPGEPVCVVCGRYGEYICDKTDEDVCSLECKAKHLLQVKEKEERLKLSSPQKADSEPEAPLNAFYVYKEHPFILNLQEDQIENLKRQLGIVVQGQDVTRPIIDFEHCGFPEALNLNLKKSGYEVPTPIQMQMIPVGLLGRDILASADTGSGKTAAFLLPVITRALCESKTPSALILTPTRELAIQIESQAKELMSGLPRMKTVLLVGGLPLPPQLYRLRQHVKADTMLKMGFQQQVLDILENVPNDCQTILVSATIPASIEQLGSQLLHNPVRIITGEKNLPCSSVRQIILWVEEPAKKKKLFEILNDRKLFKPPVLVFVDCKLGADLLSEAVQKITGLKSVSIHSEKSQTERKNILKGLLEGDYEVVVSTGVLGRGLDLISVRLVVNFDMPSSMDEYVHQVGRVGRLGQNGTAITFINNNSKRLFWDVAKRVKPTGSILPPQLLNSPYLHDQKRKEQQKDKQTQNDLVTGANLMDIIRKHDKSNSQK</sequence>
<dbReference type="InterPro" id="IPR014014">
    <property type="entry name" value="RNA_helicase_DEAD_Q_motif"/>
</dbReference>
<dbReference type="GO" id="GO:0005829">
    <property type="term" value="C:cytosol"/>
    <property type="evidence" value="ECO:0007669"/>
    <property type="project" value="TreeGrafter"/>
</dbReference>
<dbReference type="Pfam" id="PF00270">
    <property type="entry name" value="DEAD"/>
    <property type="match status" value="1"/>
</dbReference>
<dbReference type="CDD" id="cd23022">
    <property type="entry name" value="zf-HIT_DDX59"/>
    <property type="match status" value="1"/>
</dbReference>
<evidence type="ECO:0000256" key="19">
    <source>
        <dbReference type="ARBA" id="ARBA00065831"/>
    </source>
</evidence>
<evidence type="ECO:0000256" key="8">
    <source>
        <dbReference type="ARBA" id="ARBA00022723"/>
    </source>
</evidence>
<dbReference type="EC" id="3.6.4.13" evidence="4"/>
<keyword evidence="6" id="KW-1017">Isopeptide bond</keyword>
<dbReference type="Proteomes" id="UP000472241">
    <property type="component" value="Unplaced"/>
</dbReference>
<evidence type="ECO:0000313" key="29">
    <source>
        <dbReference type="Proteomes" id="UP000472241"/>
    </source>
</evidence>
<name>A0A667IC40_LYNCA</name>
<evidence type="ECO:0000313" key="28">
    <source>
        <dbReference type="Ensembl" id="ENSLCNP00005030980.1"/>
    </source>
</evidence>
<dbReference type="InterPro" id="IPR001650">
    <property type="entry name" value="Helicase_C-like"/>
</dbReference>
<dbReference type="GO" id="GO:0003723">
    <property type="term" value="F:RNA binding"/>
    <property type="evidence" value="ECO:0007669"/>
    <property type="project" value="UniProtKB-KW"/>
</dbReference>
<protein>
    <recommendedName>
        <fullName evidence="20">Probable ATP-dependent RNA helicase DDX59</fullName>
        <ecNumber evidence="4">3.6.4.13</ecNumber>
    </recommendedName>
    <alternativeName>
        <fullName evidence="21">DEAD box protein 59</fullName>
    </alternativeName>
    <alternativeName>
        <fullName evidence="22">Zinc finger HIT domain-containing protein 5</fullName>
    </alternativeName>
</protein>
<evidence type="ECO:0000256" key="23">
    <source>
        <dbReference type="PROSITE-ProRule" id="PRU00552"/>
    </source>
</evidence>
<feature type="compositionally biased region" description="Basic and acidic residues" evidence="24">
    <location>
        <begin position="28"/>
        <end position="41"/>
    </location>
</feature>
<comment type="similarity">
    <text evidence="3">Belongs to the DEAD box helicase family. DDX59 subfamily.</text>
</comment>
<dbReference type="SMART" id="SM00487">
    <property type="entry name" value="DEXDc"/>
    <property type="match status" value="1"/>
</dbReference>
<dbReference type="InterPro" id="IPR014001">
    <property type="entry name" value="Helicase_ATP-bd"/>
</dbReference>
<evidence type="ECO:0000256" key="11">
    <source>
        <dbReference type="ARBA" id="ARBA00022801"/>
    </source>
</evidence>
<feature type="short sequence motif" description="Q motif" evidence="23">
    <location>
        <begin position="204"/>
        <end position="232"/>
    </location>
</feature>
<evidence type="ECO:0000256" key="15">
    <source>
        <dbReference type="ARBA" id="ARBA00022843"/>
    </source>
</evidence>
<evidence type="ECO:0000256" key="5">
    <source>
        <dbReference type="ARBA" id="ARBA00022490"/>
    </source>
</evidence>
<dbReference type="PANTHER" id="PTHR47959:SF1">
    <property type="entry name" value="ATP-DEPENDENT RNA HELICASE DBPA"/>
    <property type="match status" value="1"/>
</dbReference>
<dbReference type="Pfam" id="PF04438">
    <property type="entry name" value="zf-HIT"/>
    <property type="match status" value="1"/>
</dbReference>
<gene>
    <name evidence="28" type="primary">DDX59</name>
</gene>
<feature type="region of interest" description="Disordered" evidence="24">
    <location>
        <begin position="28"/>
        <end position="66"/>
    </location>
</feature>
<keyword evidence="15" id="KW-0832">Ubl conjugation</keyword>
<dbReference type="Ensembl" id="ENSLCNT00005034594.1">
    <property type="protein sequence ID" value="ENSLCNP00005030980.1"/>
    <property type="gene ID" value="ENSLCNG00005020202.1"/>
</dbReference>
<comment type="catalytic activity">
    <reaction evidence="18">
        <text>ATP + H2O = ADP + phosphate + H(+)</text>
        <dbReference type="Rhea" id="RHEA:13065"/>
        <dbReference type="ChEBI" id="CHEBI:15377"/>
        <dbReference type="ChEBI" id="CHEBI:15378"/>
        <dbReference type="ChEBI" id="CHEBI:30616"/>
        <dbReference type="ChEBI" id="CHEBI:43474"/>
        <dbReference type="ChEBI" id="CHEBI:456216"/>
        <dbReference type="EC" id="3.6.4.13"/>
    </reaction>
</comment>
<dbReference type="GO" id="GO:0005634">
    <property type="term" value="C:nucleus"/>
    <property type="evidence" value="ECO:0007669"/>
    <property type="project" value="UniProtKB-SubCell"/>
</dbReference>
<keyword evidence="29" id="KW-1185">Reference proteome</keyword>
<dbReference type="PROSITE" id="PS51195">
    <property type="entry name" value="Q_MOTIF"/>
    <property type="match status" value="1"/>
</dbReference>
<dbReference type="PROSITE" id="PS51194">
    <property type="entry name" value="HELICASE_CTER"/>
    <property type="match status" value="1"/>
</dbReference>
<dbReference type="GO" id="GO:0008270">
    <property type="term" value="F:zinc ion binding"/>
    <property type="evidence" value="ECO:0007669"/>
    <property type="project" value="UniProtKB-KW"/>
</dbReference>
<keyword evidence="11" id="KW-0378">Hydrolase</keyword>
<evidence type="ECO:0000256" key="14">
    <source>
        <dbReference type="ARBA" id="ARBA00022840"/>
    </source>
</evidence>
<dbReference type="Gene3D" id="3.40.50.300">
    <property type="entry name" value="P-loop containing nucleotide triphosphate hydrolases"/>
    <property type="match status" value="3"/>
</dbReference>
<feature type="domain" description="Helicase C-terminal" evidence="26">
    <location>
        <begin position="387"/>
        <end position="550"/>
    </location>
</feature>
<evidence type="ECO:0000259" key="25">
    <source>
        <dbReference type="PROSITE" id="PS51192"/>
    </source>
</evidence>
<dbReference type="AlphaFoldDB" id="A0A667IC40"/>
<evidence type="ECO:0000256" key="24">
    <source>
        <dbReference type="SAM" id="MobiDB-lite"/>
    </source>
</evidence>
<evidence type="ECO:0000256" key="13">
    <source>
        <dbReference type="ARBA" id="ARBA00022833"/>
    </source>
</evidence>
<evidence type="ECO:0000256" key="4">
    <source>
        <dbReference type="ARBA" id="ARBA00012552"/>
    </source>
</evidence>
<dbReference type="FunFam" id="3.30.60.220:FF:000001">
    <property type="entry name" value="Probable ATP-dependent RNA helicase DDX59"/>
    <property type="match status" value="1"/>
</dbReference>
<evidence type="ECO:0000256" key="7">
    <source>
        <dbReference type="ARBA" id="ARBA00022553"/>
    </source>
</evidence>
<feature type="domain" description="DEAD-box RNA helicase Q" evidence="27">
    <location>
        <begin position="204"/>
        <end position="232"/>
    </location>
</feature>
<dbReference type="Pfam" id="PF00271">
    <property type="entry name" value="Helicase_C"/>
    <property type="match status" value="1"/>
</dbReference>
<dbReference type="GO" id="GO:0003724">
    <property type="term" value="F:RNA helicase activity"/>
    <property type="evidence" value="ECO:0007669"/>
    <property type="project" value="UniProtKB-EC"/>
</dbReference>
<evidence type="ECO:0000256" key="2">
    <source>
        <dbReference type="ARBA" id="ARBA00004496"/>
    </source>
</evidence>
<evidence type="ECO:0000256" key="21">
    <source>
        <dbReference type="ARBA" id="ARBA00075551"/>
    </source>
</evidence>
<evidence type="ECO:0000259" key="26">
    <source>
        <dbReference type="PROSITE" id="PS51194"/>
    </source>
</evidence>
<evidence type="ECO:0000256" key="17">
    <source>
        <dbReference type="ARBA" id="ARBA00023242"/>
    </source>
</evidence>
<evidence type="ECO:0000256" key="3">
    <source>
        <dbReference type="ARBA" id="ARBA00009718"/>
    </source>
</evidence>
<dbReference type="GO" id="GO:0005524">
    <property type="term" value="F:ATP binding"/>
    <property type="evidence" value="ECO:0007669"/>
    <property type="project" value="UniProtKB-KW"/>
</dbReference>
<organism evidence="28 29">
    <name type="scientific">Lynx canadensis</name>
    <name type="common">Canada lynx</name>
    <name type="synonym">Felis canadensis</name>
    <dbReference type="NCBI Taxonomy" id="61383"/>
    <lineage>
        <taxon>Eukaryota</taxon>
        <taxon>Metazoa</taxon>
        <taxon>Chordata</taxon>
        <taxon>Craniata</taxon>
        <taxon>Vertebrata</taxon>
        <taxon>Euteleostomi</taxon>
        <taxon>Mammalia</taxon>
        <taxon>Eutheria</taxon>
        <taxon>Laurasiatheria</taxon>
        <taxon>Carnivora</taxon>
        <taxon>Feliformia</taxon>
        <taxon>Felidae</taxon>
        <taxon>Felinae</taxon>
        <taxon>Lynx</taxon>
    </lineage>
</organism>
<keyword evidence="13" id="KW-0862">Zinc</keyword>
<comment type="subcellular location">
    <subcellularLocation>
        <location evidence="2">Cytoplasm</location>
    </subcellularLocation>
    <subcellularLocation>
        <location evidence="1">Nucleus</location>
    </subcellularLocation>
</comment>
<evidence type="ECO:0000256" key="6">
    <source>
        <dbReference type="ARBA" id="ARBA00022499"/>
    </source>
</evidence>
<evidence type="ECO:0000256" key="12">
    <source>
        <dbReference type="ARBA" id="ARBA00022806"/>
    </source>
</evidence>
<dbReference type="CDD" id="cd18787">
    <property type="entry name" value="SF2_C_DEAD"/>
    <property type="match status" value="1"/>
</dbReference>
<evidence type="ECO:0000256" key="18">
    <source>
        <dbReference type="ARBA" id="ARBA00047984"/>
    </source>
</evidence>
<evidence type="ECO:0000256" key="1">
    <source>
        <dbReference type="ARBA" id="ARBA00004123"/>
    </source>
</evidence>
<keyword evidence="5" id="KW-0963">Cytoplasm</keyword>
<dbReference type="InterPro" id="IPR027417">
    <property type="entry name" value="P-loop_NTPase"/>
</dbReference>
<evidence type="ECO:0000256" key="16">
    <source>
        <dbReference type="ARBA" id="ARBA00022884"/>
    </source>
</evidence>
<evidence type="ECO:0000256" key="20">
    <source>
        <dbReference type="ARBA" id="ARBA00072897"/>
    </source>
</evidence>
<keyword evidence="17" id="KW-0539">Nucleus</keyword>
<keyword evidence="12" id="KW-0347">Helicase</keyword>
<evidence type="ECO:0000259" key="27">
    <source>
        <dbReference type="PROSITE" id="PS51195"/>
    </source>
</evidence>
<dbReference type="Gene3D" id="3.30.60.220">
    <property type="match status" value="1"/>
</dbReference>
<dbReference type="InterPro" id="IPR050079">
    <property type="entry name" value="DEAD_box_RNA_helicase"/>
</dbReference>
<keyword evidence="9" id="KW-0547">Nucleotide-binding</keyword>
<dbReference type="FunFam" id="3.40.50.300:FF:001034">
    <property type="entry name" value="probable ATP-dependent RNA helicase DDX59"/>
    <property type="match status" value="1"/>
</dbReference>
<dbReference type="SMART" id="SM00490">
    <property type="entry name" value="HELICc"/>
    <property type="match status" value="1"/>
</dbReference>
<dbReference type="SUPFAM" id="SSF52540">
    <property type="entry name" value="P-loop containing nucleoside triphosphate hydrolases"/>
    <property type="match status" value="1"/>
</dbReference>
<proteinExistence type="inferred from homology"/>
<dbReference type="InterPro" id="IPR011545">
    <property type="entry name" value="DEAD/DEAH_box_helicase_dom"/>
</dbReference>
<evidence type="ECO:0000256" key="10">
    <source>
        <dbReference type="ARBA" id="ARBA00022771"/>
    </source>
</evidence>
<dbReference type="GO" id="GO:0016787">
    <property type="term" value="F:hydrolase activity"/>
    <property type="evidence" value="ECO:0007669"/>
    <property type="project" value="UniProtKB-KW"/>
</dbReference>
<comment type="subunit">
    <text evidence="19">Interacts (via HIT-type zinc finger) with the RUVBL1/RUVBL2 complex in the presence of ADP.</text>
</comment>
<feature type="domain" description="Helicase ATP-binding" evidence="25">
    <location>
        <begin position="235"/>
        <end position="376"/>
    </location>
</feature>
<keyword evidence="10" id="KW-0863">Zinc-finger</keyword>
<evidence type="ECO:0000256" key="22">
    <source>
        <dbReference type="ARBA" id="ARBA00077530"/>
    </source>
</evidence>
<reference evidence="28" key="1">
    <citation type="submission" date="2025-08" db="UniProtKB">
        <authorList>
            <consortium name="Ensembl"/>
        </authorList>
    </citation>
    <scope>IDENTIFICATION</scope>
</reference>
<keyword evidence="14" id="KW-0067">ATP-binding</keyword>
<keyword evidence="7" id="KW-0597">Phosphoprotein</keyword>
<dbReference type="PANTHER" id="PTHR47959">
    <property type="entry name" value="ATP-DEPENDENT RNA HELICASE RHLE-RELATED"/>
    <property type="match status" value="1"/>
</dbReference>
<keyword evidence="8" id="KW-0479">Metal-binding</keyword>
<accession>A0A667IC40</accession>
<dbReference type="InterPro" id="IPR007529">
    <property type="entry name" value="Znf_HIT"/>
</dbReference>
<keyword evidence="16" id="KW-0694">RNA-binding</keyword>
<reference evidence="28" key="2">
    <citation type="submission" date="2025-09" db="UniProtKB">
        <authorList>
            <consortium name="Ensembl"/>
        </authorList>
    </citation>
    <scope>IDENTIFICATION</scope>
</reference>
<evidence type="ECO:0000256" key="9">
    <source>
        <dbReference type="ARBA" id="ARBA00022741"/>
    </source>
</evidence>
<dbReference type="PROSITE" id="PS51192">
    <property type="entry name" value="HELICASE_ATP_BIND_1"/>
    <property type="match status" value="1"/>
</dbReference>